<organism evidence="2 3">
    <name type="scientific">Zunongwangia endophytica</name>
    <dbReference type="NCBI Taxonomy" id="1808945"/>
    <lineage>
        <taxon>Bacteria</taxon>
        <taxon>Pseudomonadati</taxon>
        <taxon>Bacteroidota</taxon>
        <taxon>Flavobacteriia</taxon>
        <taxon>Flavobacteriales</taxon>
        <taxon>Flavobacteriaceae</taxon>
        <taxon>Zunongwangia</taxon>
    </lineage>
</organism>
<feature type="domain" description="GP-PDE" evidence="1">
    <location>
        <begin position="4"/>
        <end position="222"/>
    </location>
</feature>
<dbReference type="Proteomes" id="UP001595793">
    <property type="component" value="Unassembled WGS sequence"/>
</dbReference>
<accession>A0ABV8H877</accession>
<dbReference type="PROSITE" id="PS51704">
    <property type="entry name" value="GP_PDE"/>
    <property type="match status" value="1"/>
</dbReference>
<dbReference type="RefSeq" id="WP_290235074.1">
    <property type="nucleotide sequence ID" value="NZ_JAUFPZ010000002.1"/>
</dbReference>
<dbReference type="SUPFAM" id="SSF51695">
    <property type="entry name" value="PLC-like phosphodiesterases"/>
    <property type="match status" value="1"/>
</dbReference>
<reference evidence="3" key="1">
    <citation type="journal article" date="2019" name="Int. J. Syst. Evol. Microbiol.">
        <title>The Global Catalogue of Microorganisms (GCM) 10K type strain sequencing project: providing services to taxonomists for standard genome sequencing and annotation.</title>
        <authorList>
            <consortium name="The Broad Institute Genomics Platform"/>
            <consortium name="The Broad Institute Genome Sequencing Center for Infectious Disease"/>
            <person name="Wu L."/>
            <person name="Ma J."/>
        </authorList>
    </citation>
    <scope>NUCLEOTIDE SEQUENCE [LARGE SCALE GENOMIC DNA]</scope>
    <source>
        <strain evidence="3">CECT 9128</strain>
    </source>
</reference>
<dbReference type="InterPro" id="IPR017946">
    <property type="entry name" value="PLC-like_Pdiesterase_TIM-brl"/>
</dbReference>
<dbReference type="PANTHER" id="PTHR46211:SF14">
    <property type="entry name" value="GLYCEROPHOSPHODIESTER PHOSPHODIESTERASE"/>
    <property type="match status" value="1"/>
</dbReference>
<gene>
    <name evidence="2" type="ORF">ACFOS1_06545</name>
</gene>
<name>A0ABV8H877_9FLAO</name>
<dbReference type="EMBL" id="JBHSAS010000006">
    <property type="protein sequence ID" value="MFC4027057.1"/>
    <property type="molecule type" value="Genomic_DNA"/>
</dbReference>
<comment type="caution">
    <text evidence="2">The sequence shown here is derived from an EMBL/GenBank/DDBJ whole genome shotgun (WGS) entry which is preliminary data.</text>
</comment>
<protein>
    <submittedName>
        <fullName evidence="2">Glycerophosphodiester phosphodiesterase</fullName>
    </submittedName>
</protein>
<proteinExistence type="predicted"/>
<dbReference type="InterPro" id="IPR030395">
    <property type="entry name" value="GP_PDE_dom"/>
</dbReference>
<evidence type="ECO:0000313" key="2">
    <source>
        <dbReference type="EMBL" id="MFC4027057.1"/>
    </source>
</evidence>
<dbReference type="Pfam" id="PF03009">
    <property type="entry name" value="GDPD"/>
    <property type="match status" value="1"/>
</dbReference>
<keyword evidence="3" id="KW-1185">Reference proteome</keyword>
<evidence type="ECO:0000313" key="3">
    <source>
        <dbReference type="Proteomes" id="UP001595793"/>
    </source>
</evidence>
<dbReference type="PANTHER" id="PTHR46211">
    <property type="entry name" value="GLYCEROPHOSPHORYL DIESTER PHOSPHODIESTERASE"/>
    <property type="match status" value="1"/>
</dbReference>
<evidence type="ECO:0000259" key="1">
    <source>
        <dbReference type="PROSITE" id="PS51704"/>
    </source>
</evidence>
<sequence>MTTPLKIGHRGAKGHVAENTIESIKKAMTLKVDMIEIDVHLCKTGELVVIHDEELDSTTTCTGFVGEKSLKELKSCRTTEGYQIPTLEEVLDVVQDKVILNIELKGEGTALPVLNLLEKHPKSRILISSFNFNELMSLRSENTEIPLAVLTEDDMSIAFLQARHLKAAAIHPYYKLVTRDYIGDCHRNNIKVNVWTVNKTEKIKKMKNLGVDGIFSDFPDRI</sequence>
<dbReference type="Gene3D" id="3.20.20.190">
    <property type="entry name" value="Phosphatidylinositol (PI) phosphodiesterase"/>
    <property type="match status" value="1"/>
</dbReference>